<protein>
    <submittedName>
        <fullName evidence="6">LysM domain-containing protein</fullName>
    </submittedName>
</protein>
<dbReference type="InParanoid" id="E5R1R4"/>
<dbReference type="SMART" id="SM00257">
    <property type="entry name" value="LysM"/>
    <property type="match status" value="4"/>
</dbReference>
<dbReference type="SUPFAM" id="SSF54106">
    <property type="entry name" value="LysM domain"/>
    <property type="match status" value="3"/>
</dbReference>
<evidence type="ECO:0000256" key="2">
    <source>
        <dbReference type="ARBA" id="ARBA00023026"/>
    </source>
</evidence>
<keyword evidence="4" id="KW-0732">Signal</keyword>
<gene>
    <name evidence="6" type="ORF">MGYG_01575</name>
</gene>
<evidence type="ECO:0000313" key="7">
    <source>
        <dbReference type="Proteomes" id="UP000002669"/>
    </source>
</evidence>
<accession>E5R1R4</accession>
<feature type="region of interest" description="Disordered" evidence="3">
    <location>
        <begin position="475"/>
        <end position="502"/>
    </location>
</feature>
<keyword evidence="1" id="KW-0147">Chitin-binding</keyword>
<dbReference type="STRING" id="535722.E5R1R4"/>
<dbReference type="HOGENOM" id="CLU_010591_5_0_1"/>
<sequence length="672" mass="72227">MASLPLILLHIVGRLLLAVLGQRFVGSDGSQSLDPIELSPQGSLSDSCKYGIRISDDGIKLTSRRSTFETNVTCHRALPSIALHGHFPTIDELAALCTSDCLQSLDSLRISQDKLCANDLVTESGVLYPATFIVNTLIWTYNYTCHRDPTSGAFCAPIFDRWGDGDAPDQNCSECVLGTYQIQLGHTWGYDKDLFAQFSSLTSSCHATGYPVTSPPPITISRTTSSTSTTTTARPQKVCSSKYTIKEGDDCHSISKAQRVSTNNLLYLNNLEGSCTHFPGPGTTLCMPPTCEIYTVEKNDSCYDISRTFNRKFTVSQLISWNIDISRNCDNIEMLVGKQICVSFPGDLPGDLPATTSQPVTTPAPIPTNIVEGTNTNCSMYYEVIAGDNCASIAQISSITLADFYFLNPEVNSTSCNNLLLGYSYCVRALGDISTYPGYAGLTTDPCVGGTTTGPASCYVTTYITLPPWDFPSIPPESPDPTTTSVTSYTTPPVVKTTTSSTRVPNYTLDPHQTGLVDGCIDFYKVRQGDTCNDIAQRLGVALSDIYLWNPALKGDCTGLLAGYWICQKVRSTPPTTPTTTTTSLKIETPTTTTVDGGVLPPGPTQAGIPAGCNKWIAQKSGVYCYDMAAAAGISLNCLYQLNPALNTSAGECVGLWAGYAYCVGTVSHICK</sequence>
<evidence type="ECO:0000256" key="1">
    <source>
        <dbReference type="ARBA" id="ARBA00022669"/>
    </source>
</evidence>
<dbReference type="Pfam" id="PF01476">
    <property type="entry name" value="LysM"/>
    <property type="match status" value="3"/>
</dbReference>
<dbReference type="CDD" id="cd00118">
    <property type="entry name" value="LysM"/>
    <property type="match status" value="3"/>
</dbReference>
<feature type="domain" description="LysM" evidence="5">
    <location>
        <begin position="241"/>
        <end position="287"/>
    </location>
</feature>
<dbReference type="EMBL" id="DS989822">
    <property type="protein sequence ID" value="EFQ98548.1"/>
    <property type="molecule type" value="Genomic_DNA"/>
</dbReference>
<keyword evidence="2" id="KW-0843">Virulence</keyword>
<feature type="signal peptide" evidence="4">
    <location>
        <begin position="1"/>
        <end position="21"/>
    </location>
</feature>
<proteinExistence type="predicted"/>
<dbReference type="VEuPathDB" id="FungiDB:MGYG_01575"/>
<dbReference type="InterPro" id="IPR018392">
    <property type="entry name" value="LysM"/>
</dbReference>
<feature type="domain" description="LysM" evidence="5">
    <location>
        <begin position="615"/>
        <end position="664"/>
    </location>
</feature>
<dbReference type="PANTHER" id="PTHR34997:SF1">
    <property type="entry name" value="PEPTIDOGLYCAN-BINDING LYSIN DOMAIN"/>
    <property type="match status" value="1"/>
</dbReference>
<feature type="chain" id="PRO_5003196749" evidence="4">
    <location>
        <begin position="22"/>
        <end position="672"/>
    </location>
</feature>
<dbReference type="GO" id="GO:0008061">
    <property type="term" value="F:chitin binding"/>
    <property type="evidence" value="ECO:0007669"/>
    <property type="project" value="UniProtKB-KW"/>
</dbReference>
<name>E5R1R4_ARTGP</name>
<organism evidence="7">
    <name type="scientific">Arthroderma gypseum (strain ATCC MYA-4604 / CBS 118893)</name>
    <name type="common">Microsporum gypseum</name>
    <dbReference type="NCBI Taxonomy" id="535722"/>
    <lineage>
        <taxon>Eukaryota</taxon>
        <taxon>Fungi</taxon>
        <taxon>Dikarya</taxon>
        <taxon>Ascomycota</taxon>
        <taxon>Pezizomycotina</taxon>
        <taxon>Eurotiomycetes</taxon>
        <taxon>Eurotiomycetidae</taxon>
        <taxon>Onygenales</taxon>
        <taxon>Arthrodermataceae</taxon>
        <taxon>Nannizzia</taxon>
    </lineage>
</organism>
<dbReference type="eggNOG" id="KOG2806">
    <property type="taxonomic scope" value="Eukaryota"/>
</dbReference>
<evidence type="ECO:0000256" key="4">
    <source>
        <dbReference type="SAM" id="SignalP"/>
    </source>
</evidence>
<dbReference type="RefSeq" id="XP_003177500.1">
    <property type="nucleotide sequence ID" value="XM_003177452.1"/>
</dbReference>
<dbReference type="InterPro" id="IPR052210">
    <property type="entry name" value="LysM1-like"/>
</dbReference>
<evidence type="ECO:0000256" key="3">
    <source>
        <dbReference type="SAM" id="MobiDB-lite"/>
    </source>
</evidence>
<dbReference type="PROSITE" id="PS51782">
    <property type="entry name" value="LYSM"/>
    <property type="match status" value="5"/>
</dbReference>
<dbReference type="AlphaFoldDB" id="E5R1R4"/>
<keyword evidence="7" id="KW-1185">Reference proteome</keyword>
<feature type="domain" description="LysM" evidence="5">
    <location>
        <begin position="380"/>
        <end position="427"/>
    </location>
</feature>
<feature type="domain" description="LysM" evidence="5">
    <location>
        <begin position="292"/>
        <end position="342"/>
    </location>
</feature>
<evidence type="ECO:0000313" key="6">
    <source>
        <dbReference type="EMBL" id="EFQ98548.1"/>
    </source>
</evidence>
<dbReference type="GeneID" id="10032830"/>
<dbReference type="InterPro" id="IPR036779">
    <property type="entry name" value="LysM_dom_sf"/>
</dbReference>
<evidence type="ECO:0000259" key="5">
    <source>
        <dbReference type="PROSITE" id="PS51782"/>
    </source>
</evidence>
<dbReference type="Proteomes" id="UP000002669">
    <property type="component" value="Unassembled WGS sequence"/>
</dbReference>
<dbReference type="PANTHER" id="PTHR34997">
    <property type="entry name" value="AM15"/>
    <property type="match status" value="1"/>
</dbReference>
<feature type="compositionally biased region" description="Low complexity" evidence="3">
    <location>
        <begin position="480"/>
        <end position="502"/>
    </location>
</feature>
<feature type="domain" description="LysM" evidence="5">
    <location>
        <begin position="522"/>
        <end position="568"/>
    </location>
</feature>
<dbReference type="OMA" id="LTWNPNI"/>
<reference evidence="7" key="1">
    <citation type="journal article" date="2012" name="MBio">
        <title>Comparative genome analysis of Trichophyton rubrum and related dermatophytes reveals candidate genes involved in infection.</title>
        <authorList>
            <person name="Martinez D.A."/>
            <person name="Oliver B.G."/>
            <person name="Graeser Y."/>
            <person name="Goldberg J.M."/>
            <person name="Li W."/>
            <person name="Martinez-Rossi N.M."/>
            <person name="Monod M."/>
            <person name="Shelest E."/>
            <person name="Barton R.C."/>
            <person name="Birch E."/>
            <person name="Brakhage A.A."/>
            <person name="Chen Z."/>
            <person name="Gurr S.J."/>
            <person name="Heiman D."/>
            <person name="Heitman J."/>
            <person name="Kosti I."/>
            <person name="Rossi A."/>
            <person name="Saif S."/>
            <person name="Samalova M."/>
            <person name="Saunders C.W."/>
            <person name="Shea T."/>
            <person name="Summerbell R.C."/>
            <person name="Xu J."/>
            <person name="Young S."/>
            <person name="Zeng Q."/>
            <person name="Birren B.W."/>
            <person name="Cuomo C.A."/>
            <person name="White T.C."/>
        </authorList>
    </citation>
    <scope>NUCLEOTIDE SEQUENCE [LARGE SCALE GENOMIC DNA]</scope>
    <source>
        <strain evidence="7">ATCC MYA-4604 / CBS 118893</strain>
    </source>
</reference>
<dbReference type="OrthoDB" id="5985073at2759"/>
<dbReference type="Gene3D" id="3.10.350.10">
    <property type="entry name" value="LysM domain"/>
    <property type="match status" value="5"/>
</dbReference>